<dbReference type="SMART" id="SM00336">
    <property type="entry name" value="BBOX"/>
    <property type="match status" value="1"/>
</dbReference>
<dbReference type="SUPFAM" id="SSF57850">
    <property type="entry name" value="RING/U-box"/>
    <property type="match status" value="1"/>
</dbReference>
<dbReference type="InterPro" id="IPR001841">
    <property type="entry name" value="Znf_RING"/>
</dbReference>
<keyword evidence="3" id="KW-0862">Zinc</keyword>
<evidence type="ECO:0000313" key="8">
    <source>
        <dbReference type="Proteomes" id="UP001652624"/>
    </source>
</evidence>
<dbReference type="CDD" id="cd14686">
    <property type="entry name" value="bZIP"/>
    <property type="match status" value="1"/>
</dbReference>
<dbReference type="InterPro" id="IPR003877">
    <property type="entry name" value="SPRY_dom"/>
</dbReference>
<dbReference type="InterPro" id="IPR013320">
    <property type="entry name" value="ConA-like_dom_sf"/>
</dbReference>
<dbReference type="InterPro" id="IPR001870">
    <property type="entry name" value="B30.2/SPRY"/>
</dbReference>
<organism evidence="8 10">
    <name type="scientific">Erinaceus europaeus</name>
    <name type="common">Western European hedgehog</name>
    <dbReference type="NCBI Taxonomy" id="9365"/>
    <lineage>
        <taxon>Eukaryota</taxon>
        <taxon>Metazoa</taxon>
        <taxon>Chordata</taxon>
        <taxon>Craniata</taxon>
        <taxon>Vertebrata</taxon>
        <taxon>Euteleostomi</taxon>
        <taxon>Mammalia</taxon>
        <taxon>Eutheria</taxon>
        <taxon>Laurasiatheria</taxon>
        <taxon>Eulipotyphla</taxon>
        <taxon>Erinaceidae</taxon>
        <taxon>Erinaceinae</taxon>
        <taxon>Erinaceus</taxon>
    </lineage>
</organism>
<dbReference type="GeneID" id="132537570"/>
<evidence type="ECO:0000259" key="5">
    <source>
        <dbReference type="PROSITE" id="PS50089"/>
    </source>
</evidence>
<dbReference type="RefSeq" id="XP_060044272.1">
    <property type="nucleotide sequence ID" value="XM_060188289.1"/>
</dbReference>
<feature type="domain" description="B30.2/SPRY" evidence="7">
    <location>
        <begin position="281"/>
        <end position="477"/>
    </location>
</feature>
<evidence type="ECO:0000256" key="2">
    <source>
        <dbReference type="ARBA" id="ARBA00022771"/>
    </source>
</evidence>
<dbReference type="Pfam" id="PF00643">
    <property type="entry name" value="zf-B_box"/>
    <property type="match status" value="1"/>
</dbReference>
<dbReference type="SUPFAM" id="SSF49899">
    <property type="entry name" value="Concanavalin A-like lectins/glucanases"/>
    <property type="match status" value="1"/>
</dbReference>
<dbReference type="InterPro" id="IPR043136">
    <property type="entry name" value="B30.2/SPRY_sf"/>
</dbReference>
<sequence length="477" mass="53455">MDQEGFLEELRAQASCPMCLEILRDPMTLACGHNCCESCLQQLWEGLLDVFPCPVCQHHCTPGGQRVNIQLRVLGDLLRQLPGTETRKRKRQAEGPWCPQHPQQVLSLFCEQDLELVCAQCGLSCEHSGHDLTPAPKAAAQHRQRLKAYLQPLKKQLADALRGLQLQGRETEVLSLQVQALKAELDSDLQESQQFLQRYLEVTDAQIFRAMETLYQTQESRDQLLAHSSSLQALERELARTSLQTDTQLLLRGPEVRQLLKRCEDFKGPEASSFQSQEAGPSLPHHYMGTYSMITRFQTPVSLDPETAHCSLLVGGCSKMVLFPRDTEDTGYEAKATGFTSHMAILGSQTFESGRHFWVVKISGKGTWALGVCKASFPRHALQPPSPSLGCWHLEQQVDSGPDSAHSHANHDWDSDIDSLRIGVFLDYELGELSLYHMQHRALIATIHDTFSDSLLPYFSARPESPTLSMKIITQKA</sequence>
<dbReference type="InterPro" id="IPR050143">
    <property type="entry name" value="TRIM/RBCC"/>
</dbReference>
<evidence type="ECO:0000256" key="1">
    <source>
        <dbReference type="ARBA" id="ARBA00022723"/>
    </source>
</evidence>
<dbReference type="SUPFAM" id="SSF57845">
    <property type="entry name" value="B-box zinc-binding domain"/>
    <property type="match status" value="1"/>
</dbReference>
<dbReference type="SMART" id="SM00449">
    <property type="entry name" value="SPRY"/>
    <property type="match status" value="1"/>
</dbReference>
<keyword evidence="8" id="KW-1185">Reference proteome</keyword>
<evidence type="ECO:0000256" key="4">
    <source>
        <dbReference type="PROSITE-ProRule" id="PRU00024"/>
    </source>
</evidence>
<dbReference type="PRINTS" id="PR01407">
    <property type="entry name" value="BUTYPHLNCDUF"/>
</dbReference>
<evidence type="ECO:0000259" key="7">
    <source>
        <dbReference type="PROSITE" id="PS50188"/>
    </source>
</evidence>
<proteinExistence type="predicted"/>
<keyword evidence="1" id="KW-0479">Metal-binding</keyword>
<feature type="domain" description="B box-type" evidence="6">
    <location>
        <begin position="98"/>
        <end position="135"/>
    </location>
</feature>
<dbReference type="RefSeq" id="XP_060044273.1">
    <property type="nucleotide sequence ID" value="XM_060188290.1"/>
</dbReference>
<dbReference type="SMART" id="SM00184">
    <property type="entry name" value="RING"/>
    <property type="match status" value="1"/>
</dbReference>
<dbReference type="Gene3D" id="3.30.40.10">
    <property type="entry name" value="Zinc/RING finger domain, C3HC4 (zinc finger)"/>
    <property type="match status" value="1"/>
</dbReference>
<evidence type="ECO:0000313" key="11">
    <source>
        <dbReference type="RefSeq" id="XP_060044273.1"/>
    </source>
</evidence>
<reference evidence="9 10" key="1">
    <citation type="submission" date="2025-05" db="UniProtKB">
        <authorList>
            <consortium name="RefSeq"/>
        </authorList>
    </citation>
    <scope>IDENTIFICATION</scope>
</reference>
<dbReference type="PROSITE" id="PS50089">
    <property type="entry name" value="ZF_RING_2"/>
    <property type="match status" value="1"/>
</dbReference>
<dbReference type="Gene3D" id="2.60.120.920">
    <property type="match status" value="1"/>
</dbReference>
<dbReference type="InterPro" id="IPR000315">
    <property type="entry name" value="Znf_B-box"/>
</dbReference>
<dbReference type="PANTHER" id="PTHR24103">
    <property type="entry name" value="E3 UBIQUITIN-PROTEIN LIGASE TRIM"/>
    <property type="match status" value="1"/>
</dbReference>
<dbReference type="CDD" id="cd19756">
    <property type="entry name" value="Bbox2"/>
    <property type="match status" value="1"/>
</dbReference>
<feature type="domain" description="RING-type" evidence="5">
    <location>
        <begin position="16"/>
        <end position="57"/>
    </location>
</feature>
<accession>A0ABM3X638</accession>
<evidence type="ECO:0000313" key="10">
    <source>
        <dbReference type="RefSeq" id="XP_060044272.1"/>
    </source>
</evidence>
<dbReference type="PROSITE" id="PS50188">
    <property type="entry name" value="B302_SPRY"/>
    <property type="match status" value="1"/>
</dbReference>
<dbReference type="Pfam" id="PF00622">
    <property type="entry name" value="SPRY"/>
    <property type="match status" value="1"/>
</dbReference>
<evidence type="ECO:0000256" key="3">
    <source>
        <dbReference type="ARBA" id="ARBA00022833"/>
    </source>
</evidence>
<dbReference type="PROSITE" id="PS50119">
    <property type="entry name" value="ZF_BBOX"/>
    <property type="match status" value="1"/>
</dbReference>
<dbReference type="Gene3D" id="3.30.160.60">
    <property type="entry name" value="Classic Zinc Finger"/>
    <property type="match status" value="1"/>
</dbReference>
<evidence type="ECO:0000259" key="6">
    <source>
        <dbReference type="PROSITE" id="PS50119"/>
    </source>
</evidence>
<dbReference type="InterPro" id="IPR003879">
    <property type="entry name" value="Butyrophylin_SPRY"/>
</dbReference>
<gene>
    <name evidence="9 10 11" type="primary">LOC132537570</name>
</gene>
<dbReference type="InterPro" id="IPR013083">
    <property type="entry name" value="Znf_RING/FYVE/PHD"/>
</dbReference>
<evidence type="ECO:0000313" key="9">
    <source>
        <dbReference type="RefSeq" id="XP_060044271.1"/>
    </source>
</evidence>
<dbReference type="Pfam" id="PF15227">
    <property type="entry name" value="zf-C3HC4_4"/>
    <property type="match status" value="1"/>
</dbReference>
<keyword evidence="2 4" id="KW-0863">Zinc-finger</keyword>
<dbReference type="Proteomes" id="UP001652624">
    <property type="component" value="Chromosome 3"/>
</dbReference>
<protein>
    <submittedName>
        <fullName evidence="9 10">Tripartite motif-containing protein 75-like</fullName>
    </submittedName>
</protein>
<dbReference type="RefSeq" id="XP_060044271.1">
    <property type="nucleotide sequence ID" value="XM_060188288.1"/>
</dbReference>
<name>A0ABM3X638_ERIEU</name>